<evidence type="ECO:0000259" key="5">
    <source>
        <dbReference type="Pfam" id="PF03976"/>
    </source>
</evidence>
<dbReference type="InterPro" id="IPR027417">
    <property type="entry name" value="P-loop_NTPase"/>
</dbReference>
<dbReference type="Pfam" id="PF03976">
    <property type="entry name" value="PPK2"/>
    <property type="match status" value="1"/>
</dbReference>
<evidence type="ECO:0000313" key="7">
    <source>
        <dbReference type="Proteomes" id="UP001597387"/>
    </source>
</evidence>
<evidence type="ECO:0000256" key="3">
    <source>
        <dbReference type="ARBA" id="ARBA00022777"/>
    </source>
</evidence>
<dbReference type="InterPro" id="IPR022488">
    <property type="entry name" value="PPK2-related"/>
</dbReference>
<name>A0ABW4ZNF1_9SPHI</name>
<keyword evidence="4" id="KW-0175">Coiled coil</keyword>
<dbReference type="InterPro" id="IPR022300">
    <property type="entry name" value="PPK2-rel_1"/>
</dbReference>
<dbReference type="EMBL" id="JBHUHZ010000002">
    <property type="protein sequence ID" value="MFD2163382.1"/>
    <property type="molecule type" value="Genomic_DNA"/>
</dbReference>
<dbReference type="GO" id="GO:0016301">
    <property type="term" value="F:kinase activity"/>
    <property type="evidence" value="ECO:0007669"/>
    <property type="project" value="UniProtKB-KW"/>
</dbReference>
<dbReference type="PANTHER" id="PTHR34383:SF3">
    <property type="entry name" value="POLYPHOSPHATE:AMP PHOSPHOTRANSFERASE"/>
    <property type="match status" value="1"/>
</dbReference>
<comment type="caution">
    <text evidence="6">The sequence shown here is derived from an EMBL/GenBank/DDBJ whole genome shotgun (WGS) entry which is preliminary data.</text>
</comment>
<organism evidence="6 7">
    <name type="scientific">Paradesertivirga mongoliensis</name>
    <dbReference type="NCBI Taxonomy" id="2100740"/>
    <lineage>
        <taxon>Bacteria</taxon>
        <taxon>Pseudomonadati</taxon>
        <taxon>Bacteroidota</taxon>
        <taxon>Sphingobacteriia</taxon>
        <taxon>Sphingobacteriales</taxon>
        <taxon>Sphingobacteriaceae</taxon>
        <taxon>Paradesertivirga</taxon>
    </lineage>
</organism>
<evidence type="ECO:0000256" key="1">
    <source>
        <dbReference type="ARBA" id="ARBA00009924"/>
    </source>
</evidence>
<dbReference type="PANTHER" id="PTHR34383">
    <property type="entry name" value="POLYPHOSPHATE:AMP PHOSPHOTRANSFERASE-RELATED"/>
    <property type="match status" value="1"/>
</dbReference>
<sequence>MKHKKKQNQLGLLCFSMDFSTTTFKILERSGIDLSETASAAHEGLEKEESVTLLQQLKEKMFQLQERLYAENKRSLLIIFQAMDAAGKDSAIKHVMGGLNPQGCQVYSFKQPTSEELDHDFLWRHYKALPERGRIGIHNRSHYENVLICKVHPQFAANESQRPLSEIDDTFWTARYKSIRNFEEHLTDNGTTVIKFFLHISKQEQKDRFLKRIEDPAKNWKFAAGDLAERELWDNYMQAYKDAMNETSTERCPWYVIPGDKKWFARIAICKVIVDTLQSMAPQYPALTKDDTEALELAKTQLLKGD</sequence>
<reference evidence="7" key="1">
    <citation type="journal article" date="2019" name="Int. J. Syst. Evol. Microbiol.">
        <title>The Global Catalogue of Microorganisms (GCM) 10K type strain sequencing project: providing services to taxonomists for standard genome sequencing and annotation.</title>
        <authorList>
            <consortium name="The Broad Institute Genomics Platform"/>
            <consortium name="The Broad Institute Genome Sequencing Center for Infectious Disease"/>
            <person name="Wu L."/>
            <person name="Ma J."/>
        </authorList>
    </citation>
    <scope>NUCLEOTIDE SEQUENCE [LARGE SCALE GENOMIC DNA]</scope>
    <source>
        <strain evidence="7">KCTC 42217</strain>
    </source>
</reference>
<keyword evidence="3 6" id="KW-0418">Kinase</keyword>
<keyword evidence="7" id="KW-1185">Reference proteome</keyword>
<dbReference type="InterPro" id="IPR016898">
    <property type="entry name" value="Polyphosphate_phosphotransfera"/>
</dbReference>
<gene>
    <name evidence="6" type="ORF">ACFSJU_13325</name>
</gene>
<dbReference type="Proteomes" id="UP001597387">
    <property type="component" value="Unassembled WGS sequence"/>
</dbReference>
<keyword evidence="2" id="KW-0808">Transferase</keyword>
<evidence type="ECO:0000256" key="2">
    <source>
        <dbReference type="ARBA" id="ARBA00022679"/>
    </source>
</evidence>
<feature type="coiled-coil region" evidence="4">
    <location>
        <begin position="47"/>
        <end position="74"/>
    </location>
</feature>
<dbReference type="NCBIfam" id="TIGR03709">
    <property type="entry name" value="PPK2_rel_1"/>
    <property type="match status" value="1"/>
</dbReference>
<accession>A0ABW4ZNF1</accession>
<protein>
    <submittedName>
        <fullName evidence="6">Polyphosphate kinase 2 family protein</fullName>
    </submittedName>
</protein>
<evidence type="ECO:0000313" key="6">
    <source>
        <dbReference type="EMBL" id="MFD2163382.1"/>
    </source>
</evidence>
<dbReference type="Gene3D" id="3.40.50.300">
    <property type="entry name" value="P-loop containing nucleotide triphosphate hydrolases"/>
    <property type="match status" value="1"/>
</dbReference>
<proteinExistence type="inferred from homology"/>
<dbReference type="PIRSF" id="PIRSF028756">
    <property type="entry name" value="PPK2_prd"/>
    <property type="match status" value="1"/>
</dbReference>
<evidence type="ECO:0000256" key="4">
    <source>
        <dbReference type="SAM" id="Coils"/>
    </source>
</evidence>
<dbReference type="SUPFAM" id="SSF52540">
    <property type="entry name" value="P-loop containing nucleoside triphosphate hydrolases"/>
    <property type="match status" value="1"/>
</dbReference>
<comment type="similarity">
    <text evidence="1">Belongs to the polyphosphate kinase 2 (PPK2) family. Class I subfamily.</text>
</comment>
<feature type="domain" description="Polyphosphate kinase-2-related" evidence="5">
    <location>
        <begin position="46"/>
        <end position="283"/>
    </location>
</feature>
<dbReference type="RefSeq" id="WP_255900969.1">
    <property type="nucleotide sequence ID" value="NZ_JAFMZO010000002.1"/>
</dbReference>